<feature type="transmembrane region" description="Helical" evidence="1">
    <location>
        <begin position="114"/>
        <end position="135"/>
    </location>
</feature>
<feature type="transmembrane region" description="Helical" evidence="1">
    <location>
        <begin position="147"/>
        <end position="166"/>
    </location>
</feature>
<feature type="transmembrane region" description="Helical" evidence="1">
    <location>
        <begin position="197"/>
        <end position="219"/>
    </location>
</feature>
<keyword evidence="3" id="KW-1185">Reference proteome</keyword>
<evidence type="ECO:0000256" key="1">
    <source>
        <dbReference type="SAM" id="Phobius"/>
    </source>
</evidence>
<dbReference type="AlphaFoldDB" id="A0A1C4FIS5"/>
<dbReference type="OrthoDB" id="649667at2"/>
<evidence type="ECO:0000313" key="3">
    <source>
        <dbReference type="Proteomes" id="UP000242818"/>
    </source>
</evidence>
<organism evidence="2 3">
    <name type="scientific">Chitinophaga costaii</name>
    <dbReference type="NCBI Taxonomy" id="1335309"/>
    <lineage>
        <taxon>Bacteria</taxon>
        <taxon>Pseudomonadati</taxon>
        <taxon>Bacteroidota</taxon>
        <taxon>Chitinophagia</taxon>
        <taxon>Chitinophagales</taxon>
        <taxon>Chitinophagaceae</taxon>
        <taxon>Chitinophaga</taxon>
    </lineage>
</organism>
<feature type="transmembrane region" description="Helical" evidence="1">
    <location>
        <begin position="172"/>
        <end position="190"/>
    </location>
</feature>
<feature type="transmembrane region" description="Helical" evidence="1">
    <location>
        <begin position="12"/>
        <end position="32"/>
    </location>
</feature>
<gene>
    <name evidence="2" type="ORF">GA0116948_11480</name>
</gene>
<sequence>MFERLRQVYQGAWYKQLFLVGSLLISSAYPIYKNYFYARGVEQYERQVQFMENRSDFYNPWQYRVFCPLLLQGAKWVYDHTIDRVFPLEEHMHFDDDVTPQHGVFRAQVRSKDAMIYLGLFILFRLLLQMLIYLLEFSLLAFFVKNNWLIGLGLLFTAYITGNGVHNSDLSFNTYLDVVLYLWAGCVILYRRQDAWIILITILGALNRETSLLIPVIYFASRATLPSFVSGQSFRWPPLRTWVITAASGILYIAIFAGIRMHYGYRAPEPVTTYQATVGLSLLKVNLASGQALKSYFEMYGVLSVLWLTAFFTFRCNHVLLRTWFLVLVPVWVLVHLLSSVVAESRCFLVPVVLVLLPMLLEKIEQQSPHVNNTAGI</sequence>
<reference evidence="2 3" key="1">
    <citation type="submission" date="2016-08" db="EMBL/GenBank/DDBJ databases">
        <authorList>
            <person name="Seilhamer J.J."/>
        </authorList>
    </citation>
    <scope>NUCLEOTIDE SEQUENCE [LARGE SCALE GENOMIC DNA]</scope>
    <source>
        <strain evidence="2 3">A37T2</strain>
    </source>
</reference>
<evidence type="ECO:0000313" key="2">
    <source>
        <dbReference type="EMBL" id="SCC55543.1"/>
    </source>
</evidence>
<keyword evidence="1" id="KW-0472">Membrane</keyword>
<protein>
    <submittedName>
        <fullName evidence="2">Uncharacterized protein</fullName>
    </submittedName>
</protein>
<name>A0A1C4FIS5_9BACT</name>
<feature type="transmembrane region" description="Helical" evidence="1">
    <location>
        <begin position="295"/>
        <end position="312"/>
    </location>
</feature>
<proteinExistence type="predicted"/>
<dbReference type="EMBL" id="FMAR01000014">
    <property type="protein sequence ID" value="SCC55543.1"/>
    <property type="molecule type" value="Genomic_DNA"/>
</dbReference>
<feature type="transmembrane region" description="Helical" evidence="1">
    <location>
        <begin position="239"/>
        <end position="259"/>
    </location>
</feature>
<dbReference type="RefSeq" id="WP_089714375.1">
    <property type="nucleotide sequence ID" value="NZ_FMAR01000014.1"/>
</dbReference>
<feature type="transmembrane region" description="Helical" evidence="1">
    <location>
        <begin position="319"/>
        <end position="337"/>
    </location>
</feature>
<accession>A0A1C4FIS5</accession>
<keyword evidence="1" id="KW-1133">Transmembrane helix</keyword>
<dbReference type="Proteomes" id="UP000242818">
    <property type="component" value="Unassembled WGS sequence"/>
</dbReference>
<keyword evidence="1" id="KW-0812">Transmembrane</keyword>